<keyword evidence="2" id="KW-1003">Cell membrane</keyword>
<keyword evidence="7" id="KW-1278">Translocase</keyword>
<keyword evidence="8" id="KW-0472">Membrane</keyword>
<dbReference type="CDD" id="cd03215">
    <property type="entry name" value="ABC_Carb_Monos_II"/>
    <property type="match status" value="1"/>
</dbReference>
<evidence type="ECO:0000256" key="4">
    <source>
        <dbReference type="ARBA" id="ARBA00022737"/>
    </source>
</evidence>
<dbReference type="OrthoDB" id="9805029at2"/>
<organism evidence="10 11">
    <name type="scientific">Inquilinus limosus</name>
    <dbReference type="NCBI Taxonomy" id="171674"/>
    <lineage>
        <taxon>Bacteria</taxon>
        <taxon>Pseudomonadati</taxon>
        <taxon>Pseudomonadota</taxon>
        <taxon>Alphaproteobacteria</taxon>
        <taxon>Rhodospirillales</taxon>
        <taxon>Rhodospirillaceae</taxon>
        <taxon>Inquilinus</taxon>
    </lineage>
</organism>
<dbReference type="InterPro" id="IPR050107">
    <property type="entry name" value="ABC_carbohydrate_import_ATPase"/>
</dbReference>
<dbReference type="InterPro" id="IPR017871">
    <property type="entry name" value="ABC_transporter-like_CS"/>
</dbReference>
<keyword evidence="4" id="KW-0677">Repeat</keyword>
<evidence type="ECO:0000259" key="9">
    <source>
        <dbReference type="PROSITE" id="PS50893"/>
    </source>
</evidence>
<dbReference type="PANTHER" id="PTHR43790">
    <property type="entry name" value="CARBOHYDRATE TRANSPORT ATP-BINDING PROTEIN MG119-RELATED"/>
    <property type="match status" value="1"/>
</dbReference>
<evidence type="ECO:0000256" key="5">
    <source>
        <dbReference type="ARBA" id="ARBA00022741"/>
    </source>
</evidence>
<dbReference type="InterPro" id="IPR003439">
    <property type="entry name" value="ABC_transporter-like_ATP-bd"/>
</dbReference>
<dbReference type="SMART" id="SM00382">
    <property type="entry name" value="AAA"/>
    <property type="match status" value="2"/>
</dbReference>
<dbReference type="GO" id="GO:0016887">
    <property type="term" value="F:ATP hydrolysis activity"/>
    <property type="evidence" value="ECO:0007669"/>
    <property type="project" value="InterPro"/>
</dbReference>
<dbReference type="EMBL" id="NHON01000088">
    <property type="protein sequence ID" value="OWJ62821.1"/>
    <property type="molecule type" value="Genomic_DNA"/>
</dbReference>
<keyword evidence="11" id="KW-1185">Reference proteome</keyword>
<evidence type="ECO:0000256" key="6">
    <source>
        <dbReference type="ARBA" id="ARBA00022840"/>
    </source>
</evidence>
<dbReference type="PROSITE" id="PS00211">
    <property type="entry name" value="ABC_TRANSPORTER_1"/>
    <property type="match status" value="1"/>
</dbReference>
<dbReference type="Gene3D" id="3.40.50.300">
    <property type="entry name" value="P-loop containing nucleotide triphosphate hydrolases"/>
    <property type="match status" value="2"/>
</dbReference>
<feature type="domain" description="ABC transporter" evidence="9">
    <location>
        <begin position="17"/>
        <end position="253"/>
    </location>
</feature>
<keyword evidence="5" id="KW-0547">Nucleotide-binding</keyword>
<dbReference type="SUPFAM" id="SSF52540">
    <property type="entry name" value="P-loop containing nucleoside triphosphate hydrolases"/>
    <property type="match status" value="2"/>
</dbReference>
<dbReference type="Pfam" id="PF00005">
    <property type="entry name" value="ABC_tran"/>
    <property type="match status" value="2"/>
</dbReference>
<feature type="domain" description="ABC transporter" evidence="9">
    <location>
        <begin position="265"/>
        <end position="511"/>
    </location>
</feature>
<keyword evidence="6" id="KW-0067">ATP-binding</keyword>
<dbReference type="InterPro" id="IPR003593">
    <property type="entry name" value="AAA+_ATPase"/>
</dbReference>
<reference evidence="11" key="1">
    <citation type="submission" date="2017-05" db="EMBL/GenBank/DDBJ databases">
        <authorList>
            <person name="Macchi M."/>
            <person name="Festa S."/>
            <person name="Coppotelli B.M."/>
            <person name="Morelli I.S."/>
        </authorList>
    </citation>
    <scope>NUCLEOTIDE SEQUENCE [LARGE SCALE GENOMIC DNA]</scope>
    <source>
        <strain evidence="11">I</strain>
    </source>
</reference>
<proteinExistence type="predicted"/>
<accession>A0A211ZC36</accession>
<comment type="caution">
    <text evidence="10">The sequence shown here is derived from an EMBL/GenBank/DDBJ whole genome shotgun (WGS) entry which is preliminary data.</text>
</comment>
<dbReference type="PROSITE" id="PS50893">
    <property type="entry name" value="ABC_TRANSPORTER_2"/>
    <property type="match status" value="2"/>
</dbReference>
<keyword evidence="1" id="KW-0813">Transport</keyword>
<keyword evidence="3" id="KW-0762">Sugar transport</keyword>
<name>A0A211ZC36_9PROT</name>
<evidence type="ECO:0000256" key="3">
    <source>
        <dbReference type="ARBA" id="ARBA00022597"/>
    </source>
</evidence>
<evidence type="ECO:0000256" key="8">
    <source>
        <dbReference type="ARBA" id="ARBA00023136"/>
    </source>
</evidence>
<dbReference type="CDD" id="cd03216">
    <property type="entry name" value="ABC_Carb_Monos_I"/>
    <property type="match status" value="1"/>
</dbReference>
<dbReference type="InterPro" id="IPR027417">
    <property type="entry name" value="P-loop_NTPase"/>
</dbReference>
<evidence type="ECO:0000256" key="1">
    <source>
        <dbReference type="ARBA" id="ARBA00022448"/>
    </source>
</evidence>
<sequence>MAAPEDPPASAGAAPFLAAIGVAKSYGGVQALKGVSLSLEAGRVHGLVGANGAGKSTLIRVLAGLTRPDAGEVRIDGAPVAIASPQDATALGLGFIHQELAFVPGMTVLENIMLGVPKKRRLGMVDWAAIERDVAPIAKRVGITAPLRAGTKGLSTAENWLISICRALVRKARLIVMDEPTASLSASEAERLFAIIADLTASGVAILYVSHRLDEILRLCHRVTVFRDGRSVAEIGQDALSRAVLVEAIVGGETRPAEPARGRAVGREVVLRVSGLARRPKVQGVSFDLHRGEVLGIGGLVGAGRTELARLIYGADRPEAGAMVLDGTPFAPRSPGQAVAAGLGLVPEERRAEGLVLTKSVAFNLQIANLRGIIRAPALPLISRRRREASSLQIVRDLAVKTRSIETPVGRLSGGNQQKVVIGRWLLRGPKVLILDEPTRGVDIGSRGEIHRLLRDLAAGGMSILVISSEPDELPDLCDRVLVMAEGRIVRELAGPSITRNSIIEASYAAGDAAAAGGRIG</sequence>
<protein>
    <submittedName>
        <fullName evidence="10">ABC transporter</fullName>
    </submittedName>
</protein>
<gene>
    <name evidence="10" type="ORF">BWR60_29440</name>
</gene>
<evidence type="ECO:0000256" key="2">
    <source>
        <dbReference type="ARBA" id="ARBA00022475"/>
    </source>
</evidence>
<evidence type="ECO:0000313" key="10">
    <source>
        <dbReference type="EMBL" id="OWJ62821.1"/>
    </source>
</evidence>
<dbReference type="Proteomes" id="UP000196655">
    <property type="component" value="Unassembled WGS sequence"/>
</dbReference>
<evidence type="ECO:0000256" key="7">
    <source>
        <dbReference type="ARBA" id="ARBA00022967"/>
    </source>
</evidence>
<dbReference type="PANTHER" id="PTHR43790:SF3">
    <property type="entry name" value="D-ALLOSE IMPORT ATP-BINDING PROTEIN ALSA-RELATED"/>
    <property type="match status" value="1"/>
</dbReference>
<evidence type="ECO:0000313" key="11">
    <source>
        <dbReference type="Proteomes" id="UP000196655"/>
    </source>
</evidence>
<dbReference type="GO" id="GO:0005524">
    <property type="term" value="F:ATP binding"/>
    <property type="evidence" value="ECO:0007669"/>
    <property type="project" value="UniProtKB-KW"/>
</dbReference>
<dbReference type="AlphaFoldDB" id="A0A211ZC36"/>